<reference evidence="3" key="1">
    <citation type="journal article" date="2023" name="Science">
        <title>Genome structures resolve the early diversification of teleost fishes.</title>
        <authorList>
            <person name="Parey E."/>
            <person name="Louis A."/>
            <person name="Montfort J."/>
            <person name="Bouchez O."/>
            <person name="Roques C."/>
            <person name="Iampietro C."/>
            <person name="Lluch J."/>
            <person name="Castinel A."/>
            <person name="Donnadieu C."/>
            <person name="Desvignes T."/>
            <person name="Floi Bucao C."/>
            <person name="Jouanno E."/>
            <person name="Wen M."/>
            <person name="Mejri S."/>
            <person name="Dirks R."/>
            <person name="Jansen H."/>
            <person name="Henkel C."/>
            <person name="Chen W.J."/>
            <person name="Zahm M."/>
            <person name="Cabau C."/>
            <person name="Klopp C."/>
            <person name="Thompson A.W."/>
            <person name="Robinson-Rechavi M."/>
            <person name="Braasch I."/>
            <person name="Lecointre G."/>
            <person name="Bobe J."/>
            <person name="Postlethwait J.H."/>
            <person name="Berthelot C."/>
            <person name="Roest Crollius H."/>
            <person name="Guiguen Y."/>
        </authorList>
    </citation>
    <scope>NUCLEOTIDE SEQUENCE</scope>
    <source>
        <strain evidence="3">NC1722</strain>
    </source>
</reference>
<sequence>MITSQVYPQARLPSATRTVTRQQSEEMEPESGGTFAKGTNQAIGSFQILLGMGILGTLCVAVVVNVLSLPSIVMSLTASIVHMTNGVVSCSRWRCMVRVKLRPMVIRVAIITNVLGAVTALISAIIYSLSFRLWRQDGCLHPHDCSYLGNPTLALTILLFLSILELGFAVLTTLYAWKDLDHIEPDLPSSDQPLPATTGRIGECPHRTILYLPLPVPFWFHRTPWPTAARGGGRERAGVAMESSRESPPPSVFRSLEASSRDVSASLWWFRPNPRFPRIPSFSSSRPANFVGLSAATKPTLASVDTAILQARPANDPTQQGQVVSQRRMPRKNRPVCLSGVRRPVALRFPRLPAFL</sequence>
<feature type="transmembrane region" description="Helical" evidence="2">
    <location>
        <begin position="72"/>
        <end position="93"/>
    </location>
</feature>
<keyword evidence="2" id="KW-0472">Membrane</keyword>
<protein>
    <submittedName>
        <fullName evidence="3">Uncharacterized protein</fullName>
    </submittedName>
</protein>
<feature type="transmembrane region" description="Helical" evidence="2">
    <location>
        <begin position="46"/>
        <end position="66"/>
    </location>
</feature>
<feature type="transmembrane region" description="Helical" evidence="2">
    <location>
        <begin position="105"/>
        <end position="127"/>
    </location>
</feature>
<accession>A0AAD7RLR8</accession>
<keyword evidence="2" id="KW-0812">Transmembrane</keyword>
<name>A0AAD7RLR8_9TELE</name>
<keyword evidence="2" id="KW-1133">Transmembrane helix</keyword>
<feature type="region of interest" description="Disordered" evidence="1">
    <location>
        <begin position="13"/>
        <end position="36"/>
    </location>
</feature>
<organism evidence="3 4">
    <name type="scientific">Aldrovandia affinis</name>
    <dbReference type="NCBI Taxonomy" id="143900"/>
    <lineage>
        <taxon>Eukaryota</taxon>
        <taxon>Metazoa</taxon>
        <taxon>Chordata</taxon>
        <taxon>Craniata</taxon>
        <taxon>Vertebrata</taxon>
        <taxon>Euteleostomi</taxon>
        <taxon>Actinopterygii</taxon>
        <taxon>Neopterygii</taxon>
        <taxon>Teleostei</taxon>
        <taxon>Notacanthiformes</taxon>
        <taxon>Halosauridae</taxon>
        <taxon>Aldrovandia</taxon>
    </lineage>
</organism>
<keyword evidence="4" id="KW-1185">Reference proteome</keyword>
<dbReference type="EMBL" id="JAINUG010000227">
    <property type="protein sequence ID" value="KAJ8386524.1"/>
    <property type="molecule type" value="Genomic_DNA"/>
</dbReference>
<evidence type="ECO:0000313" key="3">
    <source>
        <dbReference type="EMBL" id="KAJ8386524.1"/>
    </source>
</evidence>
<evidence type="ECO:0000313" key="4">
    <source>
        <dbReference type="Proteomes" id="UP001221898"/>
    </source>
</evidence>
<evidence type="ECO:0000256" key="2">
    <source>
        <dbReference type="SAM" id="Phobius"/>
    </source>
</evidence>
<evidence type="ECO:0000256" key="1">
    <source>
        <dbReference type="SAM" id="MobiDB-lite"/>
    </source>
</evidence>
<dbReference type="AlphaFoldDB" id="A0AAD7RLR8"/>
<gene>
    <name evidence="3" type="ORF">AAFF_G00169940</name>
</gene>
<comment type="caution">
    <text evidence="3">The sequence shown here is derived from an EMBL/GenBank/DDBJ whole genome shotgun (WGS) entry which is preliminary data.</text>
</comment>
<feature type="transmembrane region" description="Helical" evidence="2">
    <location>
        <begin position="153"/>
        <end position="177"/>
    </location>
</feature>
<dbReference type="Proteomes" id="UP001221898">
    <property type="component" value="Unassembled WGS sequence"/>
</dbReference>
<proteinExistence type="predicted"/>